<dbReference type="GO" id="GO:0046982">
    <property type="term" value="F:protein heterodimerization activity"/>
    <property type="evidence" value="ECO:0007669"/>
    <property type="project" value="InterPro"/>
</dbReference>
<dbReference type="AlphaFoldDB" id="A0A1S4FPF2"/>
<evidence type="ECO:0000313" key="5">
    <source>
        <dbReference type="EnsemblMetazoa" id="AAEL010085-PA"/>
    </source>
</evidence>
<evidence type="ECO:0000256" key="2">
    <source>
        <dbReference type="ARBA" id="ARBA00023242"/>
    </source>
</evidence>
<sequence>MEVSQNSNKPANNIRDYIDSEEIDFGTEPPTQQINVGEPTNELVVREEDFASEDLNEVPESEPIADDNIEEPEETPIEEPEETPIEEPEELADSEVNQEQPAASKSSRKESSEQRLTQLPLSKIKSIMKADPDVHIVSAEAIFLMTRAAELFVQNMAKEAHTYAVAGKKKTIVRRDVDMTIESVDTLMFLEGMMNV</sequence>
<feature type="domain" description="Transcription factor CBF/NF-Y/archaeal histone" evidence="4">
    <location>
        <begin position="118"/>
        <end position="178"/>
    </location>
</feature>
<reference evidence="5" key="2">
    <citation type="submission" date="2020-05" db="UniProtKB">
        <authorList>
            <consortium name="EnsemblMetazoa"/>
        </authorList>
    </citation>
    <scope>IDENTIFICATION</scope>
    <source>
        <strain evidence="5">LVP_AGWG</strain>
    </source>
</reference>
<dbReference type="CDD" id="cd22929">
    <property type="entry name" value="HFD_POLE4-like"/>
    <property type="match status" value="1"/>
</dbReference>
<accession>A0A1S4FPF2</accession>
<dbReference type="FunCoup" id="A0A1S4FPF2">
    <property type="interactions" value="1475"/>
</dbReference>
<dbReference type="InterPro" id="IPR003958">
    <property type="entry name" value="CBFA_NFYB_domain"/>
</dbReference>
<dbReference type="InterPro" id="IPR050568">
    <property type="entry name" value="Transcr_DNA_Rep_Reg"/>
</dbReference>
<dbReference type="Pfam" id="PF00808">
    <property type="entry name" value="CBFD_NFYB_HMF"/>
    <property type="match status" value="1"/>
</dbReference>
<dbReference type="Gene3D" id="1.10.20.10">
    <property type="entry name" value="Histone, subunit A"/>
    <property type="match status" value="1"/>
</dbReference>
<protein>
    <recommendedName>
        <fullName evidence="4">Transcription factor CBF/NF-Y/archaeal histone domain-containing protein</fullName>
    </recommendedName>
</protein>
<dbReference type="VEuPathDB" id="VectorBase:AAEL010085"/>
<dbReference type="GO" id="GO:0006261">
    <property type="term" value="P:DNA-templated DNA replication"/>
    <property type="evidence" value="ECO:0007669"/>
    <property type="project" value="TreeGrafter"/>
</dbReference>
<dbReference type="GO" id="GO:0008622">
    <property type="term" value="C:epsilon DNA polymerase complex"/>
    <property type="evidence" value="ECO:0007669"/>
    <property type="project" value="TreeGrafter"/>
</dbReference>
<dbReference type="PANTHER" id="PTHR10252:SF79">
    <property type="entry name" value="DNA POLYMERASE EPSILON SUBUNIT 4"/>
    <property type="match status" value="1"/>
</dbReference>
<keyword evidence="2" id="KW-0539">Nucleus</keyword>
<evidence type="ECO:0000313" key="6">
    <source>
        <dbReference type="Proteomes" id="UP000008820"/>
    </source>
</evidence>
<dbReference type="Proteomes" id="UP000008820">
    <property type="component" value="Chromosome 2"/>
</dbReference>
<comment type="subcellular location">
    <subcellularLocation>
        <location evidence="1">Nucleus</location>
    </subcellularLocation>
</comment>
<proteinExistence type="predicted"/>
<dbReference type="EnsemblMetazoa" id="AAEL010085-RA">
    <property type="protein sequence ID" value="AAEL010085-PA"/>
    <property type="gene ID" value="AAEL010085"/>
</dbReference>
<reference evidence="5 6" key="1">
    <citation type="submission" date="2017-06" db="EMBL/GenBank/DDBJ databases">
        <title>Aedes aegypti genome working group (AGWG) sequencing and assembly.</title>
        <authorList>
            <consortium name="Aedes aegypti Genome Working Group (AGWG)"/>
            <person name="Matthews B.J."/>
        </authorList>
    </citation>
    <scope>NUCLEOTIDE SEQUENCE [LARGE SCALE GENOMIC DNA]</scope>
    <source>
        <strain evidence="5 6">LVP_AGWG</strain>
    </source>
</reference>
<keyword evidence="6" id="KW-1185">Reference proteome</keyword>
<organism evidence="5 6">
    <name type="scientific">Aedes aegypti</name>
    <name type="common">Yellowfever mosquito</name>
    <name type="synonym">Culex aegypti</name>
    <dbReference type="NCBI Taxonomy" id="7159"/>
    <lineage>
        <taxon>Eukaryota</taxon>
        <taxon>Metazoa</taxon>
        <taxon>Ecdysozoa</taxon>
        <taxon>Arthropoda</taxon>
        <taxon>Hexapoda</taxon>
        <taxon>Insecta</taxon>
        <taxon>Pterygota</taxon>
        <taxon>Neoptera</taxon>
        <taxon>Endopterygota</taxon>
        <taxon>Diptera</taxon>
        <taxon>Nematocera</taxon>
        <taxon>Culicoidea</taxon>
        <taxon>Culicidae</taxon>
        <taxon>Culicinae</taxon>
        <taxon>Aedini</taxon>
        <taxon>Aedes</taxon>
        <taxon>Stegomyia</taxon>
    </lineage>
</organism>
<gene>
    <name evidence="5" type="primary">5572871</name>
</gene>
<dbReference type="InParanoid" id="A0A1S4FPF2"/>
<evidence type="ECO:0000256" key="1">
    <source>
        <dbReference type="ARBA" id="ARBA00004123"/>
    </source>
</evidence>
<evidence type="ECO:0000259" key="4">
    <source>
        <dbReference type="Pfam" id="PF00808"/>
    </source>
</evidence>
<dbReference type="PANTHER" id="PTHR10252">
    <property type="entry name" value="HISTONE-LIKE TRANSCRIPTION FACTOR CCAAT-RELATED"/>
    <property type="match status" value="1"/>
</dbReference>
<name>A0A1S4FPF2_AEDAE</name>
<dbReference type="SUPFAM" id="SSF47113">
    <property type="entry name" value="Histone-fold"/>
    <property type="match status" value="1"/>
</dbReference>
<feature type="compositionally biased region" description="Polar residues" evidence="3">
    <location>
        <begin position="1"/>
        <end position="11"/>
    </location>
</feature>
<feature type="compositionally biased region" description="Acidic residues" evidence="3">
    <location>
        <begin position="50"/>
        <end position="93"/>
    </location>
</feature>
<dbReference type="InterPro" id="IPR009072">
    <property type="entry name" value="Histone-fold"/>
</dbReference>
<dbReference type="OrthoDB" id="636685at2759"/>
<evidence type="ECO:0000256" key="3">
    <source>
        <dbReference type="SAM" id="MobiDB-lite"/>
    </source>
</evidence>
<feature type="region of interest" description="Disordered" evidence="3">
    <location>
        <begin position="1"/>
        <end position="117"/>
    </location>
</feature>